<dbReference type="InterPro" id="IPR013783">
    <property type="entry name" value="Ig-like_fold"/>
</dbReference>
<feature type="domain" description="PKD" evidence="1">
    <location>
        <begin position="414"/>
        <end position="477"/>
    </location>
</feature>
<evidence type="ECO:0000313" key="2">
    <source>
        <dbReference type="EMBL" id="MCU4718195.1"/>
    </source>
</evidence>
<dbReference type="RefSeq" id="WP_315908955.1">
    <property type="nucleotide sequence ID" value="NZ_JAOPKC010000008.1"/>
</dbReference>
<dbReference type="SUPFAM" id="SSF49299">
    <property type="entry name" value="PKD domain"/>
    <property type="match status" value="6"/>
</dbReference>
<feature type="domain" description="PKD" evidence="1">
    <location>
        <begin position="132"/>
        <end position="216"/>
    </location>
</feature>
<evidence type="ECO:0000313" key="3">
    <source>
        <dbReference type="EMBL" id="MCU4726364.1"/>
    </source>
</evidence>
<dbReference type="Proteomes" id="UP001208186">
    <property type="component" value="Unassembled WGS sequence"/>
</dbReference>
<dbReference type="PANTHER" id="PTHR46182:SF2">
    <property type="entry name" value="FI19480P1"/>
    <property type="match status" value="1"/>
</dbReference>
<feature type="domain" description="PKD" evidence="1">
    <location>
        <begin position="46"/>
        <end position="129"/>
    </location>
</feature>
<dbReference type="SMART" id="SM00089">
    <property type="entry name" value="PKD"/>
    <property type="match status" value="6"/>
</dbReference>
<dbReference type="InterPro" id="IPR000601">
    <property type="entry name" value="PKD_dom"/>
</dbReference>
<dbReference type="EMBL" id="JAOPKC010000008">
    <property type="protein sequence ID" value="MCU4718195.1"/>
    <property type="molecule type" value="Genomic_DNA"/>
</dbReference>
<dbReference type="InterPro" id="IPR035986">
    <property type="entry name" value="PKD_dom_sf"/>
</dbReference>
<evidence type="ECO:0000313" key="5">
    <source>
        <dbReference type="Proteomes" id="UP001209746"/>
    </source>
</evidence>
<organism evidence="3 5">
    <name type="scientific">Halapricum hydrolyticum</name>
    <dbReference type="NCBI Taxonomy" id="2979991"/>
    <lineage>
        <taxon>Archaea</taxon>
        <taxon>Methanobacteriati</taxon>
        <taxon>Methanobacteriota</taxon>
        <taxon>Stenosarchaea group</taxon>
        <taxon>Halobacteria</taxon>
        <taxon>Halobacteriales</taxon>
        <taxon>Haloarculaceae</taxon>
        <taxon>Halapricum</taxon>
    </lineage>
</organism>
<feature type="domain" description="PKD" evidence="1">
    <location>
        <begin position="480"/>
        <end position="565"/>
    </location>
</feature>
<dbReference type="Proteomes" id="UP001209746">
    <property type="component" value="Unassembled WGS sequence"/>
</dbReference>
<sequence>MTDPGRKLAALAIVVAMVGASLGYAPTTSYFSDGETANVAIEMPVAPVGNVGSDNPVAEGSPVNVTGVSSTDDGTITSYAWDFDGDGEIDATGMNQTHTYLDEGEYGVTLVVTDTAGLTDTATTAVTVENVPPTARAGSDRTVDVDEVVTFDASASSDPGADNLTYEWDLDGDGEYDAGGVEVDQQYRSEGTYAVTLQVSDGDGGLDTDTLSVEVQNVPPTADAGENLTVVTGEPTLDGTRSSEGDSSDTLTYEWDVDDDGTYEVDGAEPGHYYSENGTYNVTLQVSDGDGGTDTDTTTVTVEPDTEPPVADAVTTQTTATNKTIGFNGSGSGDNARIVGYQWDFGDGTTAAGPEVSHTYDDPGDYNVTLTVTDSASYETTANVSIAIENVPPTADAGPDLETTAGTPVTLDGSDSTAGDAHDTLSYGWDLDEDSTYEKSGATAEQIFRDEGTYNVTLRVDDGDGGVDTDTTTVTVENALPVADAGSDRTVPVNETVAFDGSTSSDPDGDTLTYEWDLDGDGAFDESGSNASHTYTANGTYTVTLRVDDGDGGIDTDTIDVTVES</sequence>
<feature type="domain" description="PKD" evidence="1">
    <location>
        <begin position="308"/>
        <end position="389"/>
    </location>
</feature>
<evidence type="ECO:0000313" key="4">
    <source>
        <dbReference type="Proteomes" id="UP001208186"/>
    </source>
</evidence>
<dbReference type="GO" id="GO:0016020">
    <property type="term" value="C:membrane"/>
    <property type="evidence" value="ECO:0007669"/>
    <property type="project" value="TreeGrafter"/>
</dbReference>
<dbReference type="PANTHER" id="PTHR46182">
    <property type="entry name" value="FI19480P1"/>
    <property type="match status" value="1"/>
</dbReference>
<dbReference type="PROSITE" id="PS50093">
    <property type="entry name" value="PKD"/>
    <property type="match status" value="6"/>
</dbReference>
<proteinExistence type="predicted"/>
<feature type="domain" description="PKD" evidence="1">
    <location>
        <begin position="247"/>
        <end position="303"/>
    </location>
</feature>
<protein>
    <submittedName>
        <fullName evidence="3">PKD domain-containing protein</fullName>
    </submittedName>
</protein>
<dbReference type="CDD" id="cd00146">
    <property type="entry name" value="PKD"/>
    <property type="match status" value="5"/>
</dbReference>
<comment type="caution">
    <text evidence="3">The sequence shown here is derived from an EMBL/GenBank/DDBJ whole genome shotgun (WGS) entry which is preliminary data.</text>
</comment>
<dbReference type="Pfam" id="PF18911">
    <property type="entry name" value="PKD_4"/>
    <property type="match status" value="6"/>
</dbReference>
<name>A0AAE3ID50_9EURY</name>
<dbReference type="Gene3D" id="2.60.40.10">
    <property type="entry name" value="Immunoglobulins"/>
    <property type="match status" value="6"/>
</dbReference>
<dbReference type="InterPro" id="IPR029865">
    <property type="entry name" value="KIAA0319-like"/>
</dbReference>
<reference evidence="3" key="1">
    <citation type="submission" date="2023-02" db="EMBL/GenBank/DDBJ databases">
        <title>Enrichment on poylsaccharides allowed isolation of novel metabolic and taxonomic groups of Haloarchaea.</title>
        <authorList>
            <person name="Sorokin D.Y."/>
            <person name="Elcheninov A.G."/>
            <person name="Khizhniak T.V."/>
            <person name="Kolganova T.V."/>
            <person name="Kublanov I.V."/>
        </authorList>
    </citation>
    <scope>NUCLEOTIDE SEQUENCE</scope>
    <source>
        <strain evidence="2 4">HArc-curdl5-1</strain>
        <strain evidence="3">HArc-curdl7</strain>
    </source>
</reference>
<dbReference type="GO" id="GO:0031410">
    <property type="term" value="C:cytoplasmic vesicle"/>
    <property type="evidence" value="ECO:0007669"/>
    <property type="project" value="TreeGrafter"/>
</dbReference>
<dbReference type="AlphaFoldDB" id="A0AAE3ID50"/>
<keyword evidence="4" id="KW-1185">Reference proteome</keyword>
<gene>
    <name evidence="3" type="ORF">OB914_05195</name>
    <name evidence="2" type="ORF">OB916_08980</name>
</gene>
<dbReference type="InterPro" id="IPR022409">
    <property type="entry name" value="PKD/Chitinase_dom"/>
</dbReference>
<dbReference type="EMBL" id="JAOPKD010000003">
    <property type="protein sequence ID" value="MCU4726364.1"/>
    <property type="molecule type" value="Genomic_DNA"/>
</dbReference>
<evidence type="ECO:0000259" key="1">
    <source>
        <dbReference type="PROSITE" id="PS50093"/>
    </source>
</evidence>
<accession>A0AAE3ID50</accession>